<feature type="compositionally biased region" description="Low complexity" evidence="7">
    <location>
        <begin position="76"/>
        <end position="90"/>
    </location>
</feature>
<feature type="compositionally biased region" description="Low complexity" evidence="7">
    <location>
        <begin position="221"/>
        <end position="259"/>
    </location>
</feature>
<evidence type="ECO:0000256" key="1">
    <source>
        <dbReference type="ARBA" id="ARBA00022527"/>
    </source>
</evidence>
<dbReference type="GO" id="GO:0034501">
    <property type="term" value="P:protein localization to kinetochore"/>
    <property type="evidence" value="ECO:0007669"/>
    <property type="project" value="TreeGrafter"/>
</dbReference>
<dbReference type="EMBL" id="JAACJL010000030">
    <property type="protein sequence ID" value="KAF4617703.1"/>
    <property type="molecule type" value="Genomic_DNA"/>
</dbReference>
<proteinExistence type="predicted"/>
<dbReference type="GO" id="GO:0004712">
    <property type="term" value="F:protein serine/threonine/tyrosine kinase activity"/>
    <property type="evidence" value="ECO:0007669"/>
    <property type="project" value="TreeGrafter"/>
</dbReference>
<feature type="region of interest" description="Disordered" evidence="7">
    <location>
        <begin position="1"/>
        <end position="33"/>
    </location>
</feature>
<dbReference type="GO" id="GO:0004674">
    <property type="term" value="F:protein serine/threonine kinase activity"/>
    <property type="evidence" value="ECO:0007669"/>
    <property type="project" value="UniProtKB-KW"/>
</dbReference>
<dbReference type="InterPro" id="IPR017441">
    <property type="entry name" value="Protein_kinase_ATP_BS"/>
</dbReference>
<gene>
    <name evidence="9" type="ORF">D9613_005815</name>
</gene>
<evidence type="ECO:0000256" key="7">
    <source>
        <dbReference type="SAM" id="MobiDB-lite"/>
    </source>
</evidence>
<dbReference type="SUPFAM" id="SSF56112">
    <property type="entry name" value="Protein kinase-like (PK-like)"/>
    <property type="match status" value="1"/>
</dbReference>
<dbReference type="PANTHER" id="PTHR22974:SF21">
    <property type="entry name" value="DUAL SPECIFICITY PROTEIN KINASE TTK"/>
    <property type="match status" value="1"/>
</dbReference>
<name>A0A8H4QVP1_9AGAR</name>
<evidence type="ECO:0000313" key="9">
    <source>
        <dbReference type="EMBL" id="KAF4617703.1"/>
    </source>
</evidence>
<dbReference type="Gene3D" id="3.30.200.20">
    <property type="entry name" value="Phosphorylase Kinase, domain 1"/>
    <property type="match status" value="1"/>
</dbReference>
<keyword evidence="1" id="KW-0723">Serine/threonine-protein kinase</keyword>
<dbReference type="FunFam" id="3.30.200.20:FF:000131">
    <property type="entry name" value="Dual specificity protein kinase TTK"/>
    <property type="match status" value="1"/>
</dbReference>
<dbReference type="PANTHER" id="PTHR22974">
    <property type="entry name" value="MIXED LINEAGE PROTEIN KINASE"/>
    <property type="match status" value="1"/>
</dbReference>
<organism evidence="9 10">
    <name type="scientific">Agrocybe pediades</name>
    <dbReference type="NCBI Taxonomy" id="84607"/>
    <lineage>
        <taxon>Eukaryota</taxon>
        <taxon>Fungi</taxon>
        <taxon>Dikarya</taxon>
        <taxon>Basidiomycota</taxon>
        <taxon>Agaricomycotina</taxon>
        <taxon>Agaricomycetes</taxon>
        <taxon>Agaricomycetidae</taxon>
        <taxon>Agaricales</taxon>
        <taxon>Agaricineae</taxon>
        <taxon>Strophariaceae</taxon>
        <taxon>Agrocybe</taxon>
    </lineage>
</organism>
<keyword evidence="4" id="KW-0418">Kinase</keyword>
<reference evidence="9 10" key="1">
    <citation type="submission" date="2019-12" db="EMBL/GenBank/DDBJ databases">
        <authorList>
            <person name="Floudas D."/>
            <person name="Bentzer J."/>
            <person name="Ahren D."/>
            <person name="Johansson T."/>
            <person name="Persson P."/>
            <person name="Tunlid A."/>
        </authorList>
    </citation>
    <scope>NUCLEOTIDE SEQUENCE [LARGE SCALE GENOMIC DNA]</scope>
    <source>
        <strain evidence="9 10">CBS 102.39</strain>
    </source>
</reference>
<dbReference type="InterPro" id="IPR000719">
    <property type="entry name" value="Prot_kinase_dom"/>
</dbReference>
<dbReference type="PROSITE" id="PS00107">
    <property type="entry name" value="PROTEIN_KINASE_ATP"/>
    <property type="match status" value="1"/>
</dbReference>
<keyword evidence="5 6" id="KW-0067">ATP-binding</keyword>
<feature type="compositionally biased region" description="Polar residues" evidence="7">
    <location>
        <begin position="406"/>
        <end position="421"/>
    </location>
</feature>
<dbReference type="CDD" id="cd14131">
    <property type="entry name" value="PKc_Mps1"/>
    <property type="match status" value="1"/>
</dbReference>
<dbReference type="Pfam" id="PF00069">
    <property type="entry name" value="Pkinase"/>
    <property type="match status" value="1"/>
</dbReference>
<dbReference type="PROSITE" id="PS50011">
    <property type="entry name" value="PROTEIN_KINASE_DOM"/>
    <property type="match status" value="1"/>
</dbReference>
<evidence type="ECO:0000256" key="5">
    <source>
        <dbReference type="ARBA" id="ARBA00022840"/>
    </source>
</evidence>
<dbReference type="SMART" id="SM00220">
    <property type="entry name" value="S_TKc"/>
    <property type="match status" value="1"/>
</dbReference>
<evidence type="ECO:0000256" key="4">
    <source>
        <dbReference type="ARBA" id="ARBA00022777"/>
    </source>
</evidence>
<feature type="region of interest" description="Disordered" evidence="7">
    <location>
        <begin position="212"/>
        <end position="268"/>
    </location>
</feature>
<dbReference type="GO" id="GO:0007094">
    <property type="term" value="P:mitotic spindle assembly checkpoint signaling"/>
    <property type="evidence" value="ECO:0007669"/>
    <property type="project" value="TreeGrafter"/>
</dbReference>
<feature type="compositionally biased region" description="Basic and acidic residues" evidence="7">
    <location>
        <begin position="596"/>
        <end position="631"/>
    </location>
</feature>
<dbReference type="InterPro" id="IPR011009">
    <property type="entry name" value="Kinase-like_dom_sf"/>
</dbReference>
<evidence type="ECO:0000256" key="3">
    <source>
        <dbReference type="ARBA" id="ARBA00022741"/>
    </source>
</evidence>
<keyword evidence="3 6" id="KW-0547">Nucleotide-binding</keyword>
<evidence type="ECO:0000259" key="8">
    <source>
        <dbReference type="PROSITE" id="PS50011"/>
    </source>
</evidence>
<evidence type="ECO:0000313" key="10">
    <source>
        <dbReference type="Proteomes" id="UP000521872"/>
    </source>
</evidence>
<feature type="compositionally biased region" description="Basic and acidic residues" evidence="7">
    <location>
        <begin position="435"/>
        <end position="457"/>
    </location>
</feature>
<feature type="domain" description="Protein kinase" evidence="8">
    <location>
        <begin position="680"/>
        <end position="978"/>
    </location>
</feature>
<dbReference type="Proteomes" id="UP000521872">
    <property type="component" value="Unassembled WGS sequence"/>
</dbReference>
<dbReference type="GO" id="GO:0000776">
    <property type="term" value="C:kinetochore"/>
    <property type="evidence" value="ECO:0007669"/>
    <property type="project" value="TreeGrafter"/>
</dbReference>
<feature type="compositionally biased region" description="Polar residues" evidence="7">
    <location>
        <begin position="21"/>
        <end position="33"/>
    </location>
</feature>
<feature type="compositionally biased region" description="Polar residues" evidence="7">
    <location>
        <begin position="506"/>
        <end position="520"/>
    </location>
</feature>
<dbReference type="GO" id="GO:0098813">
    <property type="term" value="P:nuclear chromosome segregation"/>
    <property type="evidence" value="ECO:0007669"/>
    <property type="project" value="UniProtKB-ARBA"/>
</dbReference>
<protein>
    <recommendedName>
        <fullName evidence="8">Protein kinase domain-containing protein</fullName>
    </recommendedName>
</protein>
<feature type="region of interest" description="Disordered" evidence="7">
    <location>
        <begin position="54"/>
        <end position="151"/>
    </location>
</feature>
<sequence length="1043" mass="114500">MSAISPSTSPPRTPGEREYRSSSAVNTPNSDDSSIIEDLSFDYVLDDEGNIIRLSKGSTKSNHSSSPPTPQDVLKPELPSKSPSPELLSPVARVSLSRSESAYPVLSGPGAGTSSTSAALQNDKPARSFQRVASGSAITSSSSYLPPGTSAAKARVAARRITLEDARERQDSFGASKAARPNLDSNINTYTLQEEKENISEADDQPYVLSAPAVAPKLQTRSSPPLVSRSVSSASSRVASSRTYLASGSSSTSAMSRVSEVAVPQRERIALPRQIVSGAGRPGRIMKTTSASKYSNLANYDRISEVETSDNEYGAGQHSPMGTAYVPMTGDETEPEDEAVDAASIPLPSSVPSNSLRTRAPAPSSLALNQLPAPAALLQISASRPRRSASMSEAANNDDYHLQVQQQYQSSNSRPGTSLGLNNDGPGARRIGIQQREKQDQEFRAEYKLEDDADRHSPSPTHNQAQSSRTTYGHRRRDSDTLRNVVPPLSAASVGSPTVVEHQRRSSPSSRVGTRYSPPNTLVKGRSSPPVVKGRVPPASKGRLSPSASSNLGAAREVARHRRSPTAPQPSTLKESEQEPQQPAGKTWAGASGEKASMRDEDYEYDRERERERERDREREKERERERDKRALQSHMPMQHVAQQPHYSQSLPSLAAQTAQSQMPAATAQRHHIVVNKKAYARLDIIGKGGSSRVYRVLNNANELYAIKRVSLDKTDAETMSGYMNEIALLKRLEGNSRIIRLIDSELRPGPGGSKGHLLLVMECGEIDLARLLQEQMRDPLNMVWVAYYWQQMLQAVHVIHEEKIVHSDLKPANFVLVRGQLKLIDFGIANAIANDTTNIQRDHQIGTVNYMSPEAIELPDGMRRLKVGRPSDVWSLGCILYQMIYGYPPFHHLKVYQKMKAIPDGTHIIHFDEYAIPVAPSSRSSMSDSQGQADPPKKLDHLKVRVRQDVIASMKSCLLRDPKARATIPELLDHKWLSMEESSPAPAPNSVTLRENEAIINPYHMRQLLLYGISQAGRADDDSLLKEAERLVQELKSVYQSH</sequence>
<feature type="compositionally biased region" description="Low complexity" evidence="7">
    <location>
        <begin position="134"/>
        <end position="143"/>
    </location>
</feature>
<feature type="compositionally biased region" description="Low complexity" evidence="7">
    <location>
        <begin position="55"/>
        <end position="66"/>
    </location>
</feature>
<accession>A0A8H4QVP1</accession>
<evidence type="ECO:0000256" key="2">
    <source>
        <dbReference type="ARBA" id="ARBA00022679"/>
    </source>
</evidence>
<dbReference type="GO" id="GO:0005634">
    <property type="term" value="C:nucleus"/>
    <property type="evidence" value="ECO:0007669"/>
    <property type="project" value="TreeGrafter"/>
</dbReference>
<keyword evidence="2" id="KW-0808">Transferase</keyword>
<dbReference type="GO" id="GO:0033316">
    <property type="term" value="P:meiotic spindle assembly checkpoint signaling"/>
    <property type="evidence" value="ECO:0007669"/>
    <property type="project" value="TreeGrafter"/>
</dbReference>
<dbReference type="Gene3D" id="1.10.510.10">
    <property type="entry name" value="Transferase(Phosphotransferase) domain 1"/>
    <property type="match status" value="1"/>
</dbReference>
<dbReference type="PROSITE" id="PS00108">
    <property type="entry name" value="PROTEIN_KINASE_ST"/>
    <property type="match status" value="1"/>
</dbReference>
<feature type="binding site" evidence="6">
    <location>
        <position position="708"/>
    </location>
    <ligand>
        <name>ATP</name>
        <dbReference type="ChEBI" id="CHEBI:30616"/>
    </ligand>
</feature>
<feature type="region of interest" description="Disordered" evidence="7">
    <location>
        <begin position="167"/>
        <end position="187"/>
    </location>
</feature>
<feature type="compositionally biased region" description="Polar residues" evidence="7">
    <location>
        <begin position="458"/>
        <end position="471"/>
    </location>
</feature>
<comment type="caution">
    <text evidence="9">The sequence shown here is derived from an EMBL/GenBank/DDBJ whole genome shotgun (WGS) entry which is preliminary data.</text>
</comment>
<dbReference type="InterPro" id="IPR008271">
    <property type="entry name" value="Ser/Thr_kinase_AS"/>
</dbReference>
<dbReference type="InterPro" id="IPR027084">
    <property type="entry name" value="Mps1_cat"/>
</dbReference>
<keyword evidence="10" id="KW-1185">Reference proteome</keyword>
<evidence type="ECO:0000256" key="6">
    <source>
        <dbReference type="PROSITE-ProRule" id="PRU10141"/>
    </source>
</evidence>
<dbReference type="AlphaFoldDB" id="A0A8H4QVP1"/>
<dbReference type="GO" id="GO:0005524">
    <property type="term" value="F:ATP binding"/>
    <property type="evidence" value="ECO:0007669"/>
    <property type="project" value="UniProtKB-UniRule"/>
</dbReference>
<feature type="region of interest" description="Disordered" evidence="7">
    <location>
        <begin position="406"/>
        <end position="638"/>
    </location>
</feature>